<dbReference type="GO" id="GO:0032259">
    <property type="term" value="P:methylation"/>
    <property type="evidence" value="ECO:0007669"/>
    <property type="project" value="UniProtKB-KW"/>
</dbReference>
<evidence type="ECO:0000256" key="2">
    <source>
        <dbReference type="ARBA" id="ARBA00022747"/>
    </source>
</evidence>
<feature type="domain" description="DNA methylase adenine-specific" evidence="3">
    <location>
        <begin position="72"/>
        <end position="138"/>
    </location>
</feature>
<dbReference type="Pfam" id="PF02384">
    <property type="entry name" value="N6_Mtase"/>
    <property type="match status" value="1"/>
</dbReference>
<dbReference type="InterPro" id="IPR002052">
    <property type="entry name" value="DNA_methylase_N6_adenine_CS"/>
</dbReference>
<accession>A0A212L204</accession>
<dbReference type="GO" id="GO:0003677">
    <property type="term" value="F:DNA binding"/>
    <property type="evidence" value="ECO:0007669"/>
    <property type="project" value="InterPro"/>
</dbReference>
<dbReference type="AlphaFoldDB" id="A0A212L204"/>
<dbReference type="SUPFAM" id="SSF53335">
    <property type="entry name" value="S-adenosyl-L-methionine-dependent methyltransferases"/>
    <property type="match status" value="1"/>
</dbReference>
<reference evidence="4" key="1">
    <citation type="submission" date="2016-08" db="EMBL/GenBank/DDBJ databases">
        <authorList>
            <person name="Seilhamer J.J."/>
        </authorList>
    </citation>
    <scope>NUCLEOTIDE SEQUENCE</scope>
    <source>
        <strain evidence="4">86</strain>
    </source>
</reference>
<sequence>MLVDDDTLRILDSSRFDGAKMFLPGQLDRPAYAKVVKVIEAAGGKWNRKASAHLFDGDAAEAIEPILLTGEVTRTKQEFGQFDTPPELADQLVELADLHPGMKVYEPSAGVGNIVAAVIRKLESGAGIFGCEIDPKRHAECVRRNYSAFGAGGLDLWDFLAIEPNPVFDRLIMNPPFARQADIDHVLHAYGFLKPGGRLVAIMSASVSFRDNKKTIAFREFVGGCNGTIELLPDGAFRSSGTDVKTAVVVLNSPD</sequence>
<evidence type="ECO:0000256" key="1">
    <source>
        <dbReference type="ARBA" id="ARBA00006594"/>
    </source>
</evidence>
<dbReference type="InterPro" id="IPR003356">
    <property type="entry name" value="DNA_methylase_A-5"/>
</dbReference>
<dbReference type="CDD" id="cd02440">
    <property type="entry name" value="AdoMet_MTases"/>
    <property type="match status" value="1"/>
</dbReference>
<comment type="similarity">
    <text evidence="1">Belongs to the N(4)/N(6)-methyltransferase family.</text>
</comment>
<dbReference type="EMBL" id="FMJD01000002">
    <property type="protein sequence ID" value="SCM71583.1"/>
    <property type="molecule type" value="Genomic_DNA"/>
</dbReference>
<gene>
    <name evidence="4" type="ORF">KL86PLE_100273</name>
</gene>
<proteinExistence type="inferred from homology"/>
<dbReference type="Gene3D" id="3.40.50.150">
    <property type="entry name" value="Vaccinia Virus protein VP39"/>
    <property type="match status" value="1"/>
</dbReference>
<evidence type="ECO:0000259" key="3">
    <source>
        <dbReference type="Pfam" id="PF02384"/>
    </source>
</evidence>
<dbReference type="GO" id="GO:0008170">
    <property type="term" value="F:N-methyltransferase activity"/>
    <property type="evidence" value="ECO:0007669"/>
    <property type="project" value="InterPro"/>
</dbReference>
<organism evidence="4">
    <name type="scientific">uncultured Pleomorphomonas sp</name>
    <dbReference type="NCBI Taxonomy" id="442121"/>
    <lineage>
        <taxon>Bacteria</taxon>
        <taxon>Pseudomonadati</taxon>
        <taxon>Pseudomonadota</taxon>
        <taxon>Alphaproteobacteria</taxon>
        <taxon>Hyphomicrobiales</taxon>
        <taxon>Pleomorphomonadaceae</taxon>
        <taxon>Pleomorphomonas</taxon>
        <taxon>environmental samples</taxon>
    </lineage>
</organism>
<dbReference type="PRINTS" id="PR00507">
    <property type="entry name" value="N12N6MTFRASE"/>
</dbReference>
<evidence type="ECO:0000313" key="4">
    <source>
        <dbReference type="EMBL" id="SCM71583.1"/>
    </source>
</evidence>
<dbReference type="InterPro" id="IPR029063">
    <property type="entry name" value="SAM-dependent_MTases_sf"/>
</dbReference>
<dbReference type="GO" id="GO:0009307">
    <property type="term" value="P:DNA restriction-modification system"/>
    <property type="evidence" value="ECO:0007669"/>
    <property type="project" value="UniProtKB-KW"/>
</dbReference>
<name>A0A212L204_9HYPH</name>
<keyword evidence="4" id="KW-0808">Transferase</keyword>
<keyword evidence="2" id="KW-0680">Restriction system</keyword>
<dbReference type="RefSeq" id="WP_288199074.1">
    <property type="nucleotide sequence ID" value="NZ_LT608334.1"/>
</dbReference>
<protein>
    <submittedName>
        <fullName evidence="4">Type I restriction-modification system methyltransferase subunit-like protein</fullName>
    </submittedName>
</protein>
<dbReference type="PROSITE" id="PS00092">
    <property type="entry name" value="N6_MTASE"/>
    <property type="match status" value="1"/>
</dbReference>
<keyword evidence="4" id="KW-0489">Methyltransferase</keyword>